<evidence type="ECO:0000313" key="4">
    <source>
        <dbReference type="Proteomes" id="UP001266305"/>
    </source>
</evidence>
<name>A0ABQ9WC76_SAGOE</name>
<feature type="region of interest" description="Disordered" evidence="1">
    <location>
        <begin position="62"/>
        <end position="136"/>
    </location>
</feature>
<dbReference type="EMBL" id="JASSZA010000001">
    <property type="protein sequence ID" value="KAK2118659.1"/>
    <property type="molecule type" value="Genomic_DNA"/>
</dbReference>
<keyword evidence="4" id="KW-1185">Reference proteome</keyword>
<accession>A0ABQ9WC76</accession>
<evidence type="ECO:0000256" key="2">
    <source>
        <dbReference type="SAM" id="SignalP"/>
    </source>
</evidence>
<feature type="chain" id="PRO_5047324000" evidence="2">
    <location>
        <begin position="18"/>
        <end position="136"/>
    </location>
</feature>
<evidence type="ECO:0000256" key="1">
    <source>
        <dbReference type="SAM" id="MobiDB-lite"/>
    </source>
</evidence>
<proteinExistence type="predicted"/>
<gene>
    <name evidence="3" type="ORF">P7K49_000045</name>
</gene>
<feature type="signal peptide" evidence="2">
    <location>
        <begin position="1"/>
        <end position="17"/>
    </location>
</feature>
<organism evidence="3 4">
    <name type="scientific">Saguinus oedipus</name>
    <name type="common">Cotton-top tamarin</name>
    <name type="synonym">Oedipomidas oedipus</name>
    <dbReference type="NCBI Taxonomy" id="9490"/>
    <lineage>
        <taxon>Eukaryota</taxon>
        <taxon>Metazoa</taxon>
        <taxon>Chordata</taxon>
        <taxon>Craniata</taxon>
        <taxon>Vertebrata</taxon>
        <taxon>Euteleostomi</taxon>
        <taxon>Mammalia</taxon>
        <taxon>Eutheria</taxon>
        <taxon>Euarchontoglires</taxon>
        <taxon>Primates</taxon>
        <taxon>Haplorrhini</taxon>
        <taxon>Platyrrhini</taxon>
        <taxon>Cebidae</taxon>
        <taxon>Callitrichinae</taxon>
        <taxon>Saguinus</taxon>
    </lineage>
</organism>
<sequence>LSLLLIHHLLLTSPVSQVSIARAAWSQPSQEWDAVASLPDLVQIYAFPSWCTGSRLNLGRPPVPQDAFQPPFNRHGACSKPHFRTPGDTLNSHRSHSNALKPWRACVSRSAGKTGTKEVPEGGQDSASKDSSELGP</sequence>
<feature type="compositionally biased region" description="Basic and acidic residues" evidence="1">
    <location>
        <begin position="127"/>
        <end position="136"/>
    </location>
</feature>
<protein>
    <submittedName>
        <fullName evidence="3">Uncharacterized protein</fullName>
    </submittedName>
</protein>
<feature type="non-terminal residue" evidence="3">
    <location>
        <position position="1"/>
    </location>
</feature>
<dbReference type="Proteomes" id="UP001266305">
    <property type="component" value="Unassembled WGS sequence"/>
</dbReference>
<evidence type="ECO:0000313" key="3">
    <source>
        <dbReference type="EMBL" id="KAK2118659.1"/>
    </source>
</evidence>
<reference evidence="3 4" key="1">
    <citation type="submission" date="2023-05" db="EMBL/GenBank/DDBJ databases">
        <title>B98-5 Cell Line De Novo Hybrid Assembly: An Optical Mapping Approach.</title>
        <authorList>
            <person name="Kananen K."/>
            <person name="Auerbach J.A."/>
            <person name="Kautto E."/>
            <person name="Blachly J.S."/>
        </authorList>
    </citation>
    <scope>NUCLEOTIDE SEQUENCE [LARGE SCALE GENOMIC DNA]</scope>
    <source>
        <strain evidence="3">B95-8</strain>
        <tissue evidence="3">Cell line</tissue>
    </source>
</reference>
<comment type="caution">
    <text evidence="3">The sequence shown here is derived from an EMBL/GenBank/DDBJ whole genome shotgun (WGS) entry which is preliminary data.</text>
</comment>
<keyword evidence="2" id="KW-0732">Signal</keyword>